<evidence type="ECO:0000256" key="6">
    <source>
        <dbReference type="PROSITE-ProRule" id="PRU00433"/>
    </source>
</evidence>
<dbReference type="GO" id="GO:0005506">
    <property type="term" value="F:iron ion binding"/>
    <property type="evidence" value="ECO:0007669"/>
    <property type="project" value="InterPro"/>
</dbReference>
<dbReference type="InterPro" id="IPR051811">
    <property type="entry name" value="Cytochrome_c550/c551-like"/>
</dbReference>
<evidence type="ECO:0000259" key="8">
    <source>
        <dbReference type="PROSITE" id="PS51007"/>
    </source>
</evidence>
<keyword evidence="3 6" id="KW-0479">Metal-binding</keyword>
<accession>A0A5B0VPJ4</accession>
<evidence type="ECO:0000313" key="9">
    <source>
        <dbReference type="EMBL" id="KAA1175769.1"/>
    </source>
</evidence>
<dbReference type="InterPro" id="IPR008168">
    <property type="entry name" value="Cyt_C_IC"/>
</dbReference>
<dbReference type="PROSITE" id="PS51007">
    <property type="entry name" value="CYTC"/>
    <property type="match status" value="1"/>
</dbReference>
<evidence type="ECO:0000313" key="10">
    <source>
        <dbReference type="Proteomes" id="UP000323161"/>
    </source>
</evidence>
<dbReference type="AlphaFoldDB" id="A0A5B0VPJ4"/>
<dbReference type="InterPro" id="IPR036909">
    <property type="entry name" value="Cyt_c-like_dom_sf"/>
</dbReference>
<evidence type="ECO:0000256" key="7">
    <source>
        <dbReference type="SAM" id="SignalP"/>
    </source>
</evidence>
<dbReference type="PANTHER" id="PTHR37823:SF4">
    <property type="entry name" value="MENAQUINOL-CYTOCHROME C REDUCTASE CYTOCHROME B_C SUBUNIT"/>
    <property type="match status" value="1"/>
</dbReference>
<dbReference type="GO" id="GO:0020037">
    <property type="term" value="F:heme binding"/>
    <property type="evidence" value="ECO:0007669"/>
    <property type="project" value="InterPro"/>
</dbReference>
<reference evidence="9 10" key="1">
    <citation type="submission" date="2019-08" db="EMBL/GenBank/DDBJ databases">
        <title>Marinobacter ZYF650 sp. nov., a marine bacterium isolated from seawater of the Mariana trench.</title>
        <authorList>
            <person name="Ahmad W."/>
        </authorList>
    </citation>
    <scope>NUCLEOTIDE SEQUENCE [LARGE SCALE GENOMIC DNA]</scope>
    <source>
        <strain evidence="9 10">ZYF650</strain>
    </source>
</reference>
<evidence type="ECO:0000256" key="1">
    <source>
        <dbReference type="ARBA" id="ARBA00022448"/>
    </source>
</evidence>
<dbReference type="PRINTS" id="PR00605">
    <property type="entry name" value="CYTCHROMECIC"/>
</dbReference>
<protein>
    <submittedName>
        <fullName evidence="9">Cytochrome c</fullName>
    </submittedName>
</protein>
<dbReference type="EMBL" id="VTUU01000001">
    <property type="protein sequence ID" value="KAA1175769.1"/>
    <property type="molecule type" value="Genomic_DNA"/>
</dbReference>
<dbReference type="InterPro" id="IPR009056">
    <property type="entry name" value="Cyt_c-like_dom"/>
</dbReference>
<evidence type="ECO:0000256" key="3">
    <source>
        <dbReference type="ARBA" id="ARBA00022723"/>
    </source>
</evidence>
<dbReference type="SUPFAM" id="SSF46626">
    <property type="entry name" value="Cytochrome c"/>
    <property type="match status" value="1"/>
</dbReference>
<proteinExistence type="predicted"/>
<keyword evidence="5 6" id="KW-0408">Iron</keyword>
<keyword evidence="4" id="KW-0249">Electron transport</keyword>
<evidence type="ECO:0000256" key="4">
    <source>
        <dbReference type="ARBA" id="ARBA00022982"/>
    </source>
</evidence>
<dbReference type="Gene3D" id="1.10.760.10">
    <property type="entry name" value="Cytochrome c-like domain"/>
    <property type="match status" value="1"/>
</dbReference>
<keyword evidence="2 6" id="KW-0349">Heme</keyword>
<dbReference type="PANTHER" id="PTHR37823">
    <property type="entry name" value="CYTOCHROME C-553-LIKE"/>
    <property type="match status" value="1"/>
</dbReference>
<feature type="signal peptide" evidence="7">
    <location>
        <begin position="1"/>
        <end position="24"/>
    </location>
</feature>
<name>A0A5B0VPJ4_9GAMM</name>
<feature type="domain" description="Cytochrome c" evidence="8">
    <location>
        <begin position="26"/>
        <end position="106"/>
    </location>
</feature>
<dbReference type="Proteomes" id="UP000323161">
    <property type="component" value="Unassembled WGS sequence"/>
</dbReference>
<keyword evidence="7" id="KW-0732">Signal</keyword>
<dbReference type="Pfam" id="PF13442">
    <property type="entry name" value="Cytochrome_CBB3"/>
    <property type="match status" value="1"/>
</dbReference>
<feature type="chain" id="PRO_5022671151" evidence="7">
    <location>
        <begin position="25"/>
        <end position="109"/>
    </location>
</feature>
<dbReference type="GO" id="GO:0009055">
    <property type="term" value="F:electron transfer activity"/>
    <property type="evidence" value="ECO:0007669"/>
    <property type="project" value="InterPro"/>
</dbReference>
<evidence type="ECO:0000256" key="2">
    <source>
        <dbReference type="ARBA" id="ARBA00022617"/>
    </source>
</evidence>
<evidence type="ECO:0000256" key="5">
    <source>
        <dbReference type="ARBA" id="ARBA00023004"/>
    </source>
</evidence>
<organism evidence="9 10">
    <name type="scientific">Marinobacter salinexigens</name>
    <dbReference type="NCBI Taxonomy" id="2919747"/>
    <lineage>
        <taxon>Bacteria</taxon>
        <taxon>Pseudomonadati</taxon>
        <taxon>Pseudomonadota</taxon>
        <taxon>Gammaproteobacteria</taxon>
        <taxon>Pseudomonadales</taxon>
        <taxon>Marinobacteraceae</taxon>
        <taxon>Marinobacter</taxon>
    </lineage>
</organism>
<sequence length="109" mass="11510">MRHTMKLFAVATITLALTPASAFSDELAEKGKLVFTQQAQPSCTICHTLADAGAAGAIGPNLDELRPTEEQVRNAVTTGVGVMPSFSETLSEEQIRAVARYVSSVTASQ</sequence>
<keyword evidence="1" id="KW-0813">Transport</keyword>
<keyword evidence="10" id="KW-1185">Reference proteome</keyword>
<gene>
    <name evidence="9" type="ORF">FWJ25_01130</name>
</gene>
<comment type="caution">
    <text evidence="9">The sequence shown here is derived from an EMBL/GenBank/DDBJ whole genome shotgun (WGS) entry which is preliminary data.</text>
</comment>